<keyword evidence="1" id="KW-0547">Nucleotide-binding</keyword>
<accession>A0ABQ2GIC3</accession>
<dbReference type="EMBL" id="BMNW01000001">
    <property type="protein sequence ID" value="GGL96876.1"/>
    <property type="molecule type" value="Genomic_DNA"/>
</dbReference>
<comment type="caution">
    <text evidence="3">The sequence shown here is derived from an EMBL/GenBank/DDBJ whole genome shotgun (WGS) entry which is preliminary data.</text>
</comment>
<protein>
    <recommendedName>
        <fullName evidence="1">Cyclic diguanosine monophosphate-binding protein</fullName>
        <shortName evidence="1">c-di-GMP-binding protein</shortName>
    </recommendedName>
    <alternativeName>
        <fullName evidence="1">Pilz domain-containing protein</fullName>
    </alternativeName>
</protein>
<feature type="domain" description="PilZ" evidence="2">
    <location>
        <begin position="6"/>
        <end position="102"/>
    </location>
</feature>
<dbReference type="InterPro" id="IPR027021">
    <property type="entry name" value="C-di-GMP_BP_PA4608"/>
</dbReference>
<comment type="function">
    <text evidence="1">Binds the second messenger bis-(3'-5') cyclic dimeric guanosine monophosphate (c-di-GMP). Can bind two c-di-GMP molecules per monomer. May play a role in bacterial second-messenger regulated processes. Binding to c-di-GMP induces a conformational change of the C- and N-termini resulting in the exposure of a highly negative surface on one side of the protein to a possible effector protein.</text>
</comment>
<comment type="subunit">
    <text evidence="1">Monomer in both c-di-GMP-bound and free forms.</text>
</comment>
<evidence type="ECO:0000256" key="1">
    <source>
        <dbReference type="PIRNR" id="PIRNR028141"/>
    </source>
</evidence>
<dbReference type="PIRSF" id="PIRSF028141">
    <property type="entry name" value="C-di-GMP_BP_PA4608"/>
    <property type="match status" value="1"/>
</dbReference>
<dbReference type="Proteomes" id="UP000616499">
    <property type="component" value="Unassembled WGS sequence"/>
</dbReference>
<dbReference type="SUPFAM" id="SSF141371">
    <property type="entry name" value="PilZ domain-like"/>
    <property type="match status" value="1"/>
</dbReference>
<dbReference type="Gene3D" id="2.40.10.220">
    <property type="entry name" value="predicted glycosyltransferase like domains"/>
    <property type="match status" value="1"/>
</dbReference>
<dbReference type="Pfam" id="PF07238">
    <property type="entry name" value="PilZ"/>
    <property type="match status" value="1"/>
</dbReference>
<evidence type="ECO:0000313" key="3">
    <source>
        <dbReference type="EMBL" id="GGL96876.1"/>
    </source>
</evidence>
<proteinExistence type="predicted"/>
<reference evidence="4" key="1">
    <citation type="journal article" date="2019" name="Int. J. Syst. Evol. Microbiol.">
        <title>The Global Catalogue of Microorganisms (GCM) 10K type strain sequencing project: providing services to taxonomists for standard genome sequencing and annotation.</title>
        <authorList>
            <consortium name="The Broad Institute Genomics Platform"/>
            <consortium name="The Broad Institute Genome Sequencing Center for Infectious Disease"/>
            <person name="Wu L."/>
            <person name="Ma J."/>
        </authorList>
    </citation>
    <scope>NUCLEOTIDE SEQUENCE [LARGE SCALE GENOMIC DNA]</scope>
    <source>
        <strain evidence="4">JCM 13501</strain>
    </source>
</reference>
<dbReference type="RefSeq" id="WP_188864464.1">
    <property type="nucleotide sequence ID" value="NZ_BMNW01000001.1"/>
</dbReference>
<gene>
    <name evidence="3" type="ORF">GCM10009425_04830</name>
</gene>
<sequence length="121" mass="13726">MTDSTERRRFKRFAFDASARIQQGDQSWTEQVNDISLKGLLTKKPAEWTGQQDGPFHIVISLDAETKVEMDADLVRVEADQLGFACHKIDLDSISHLRRLIELNLGDQSLLERELSALGKD</sequence>
<name>A0ABQ2GIC3_9PSED</name>
<keyword evidence="4" id="KW-1185">Reference proteome</keyword>
<evidence type="ECO:0000259" key="2">
    <source>
        <dbReference type="Pfam" id="PF07238"/>
    </source>
</evidence>
<organism evidence="3 4">
    <name type="scientific">Pseudomonas asuensis</name>
    <dbReference type="NCBI Taxonomy" id="1825787"/>
    <lineage>
        <taxon>Bacteria</taxon>
        <taxon>Pseudomonadati</taxon>
        <taxon>Pseudomonadota</taxon>
        <taxon>Gammaproteobacteria</taxon>
        <taxon>Pseudomonadales</taxon>
        <taxon>Pseudomonadaceae</taxon>
        <taxon>Pseudomonas</taxon>
    </lineage>
</organism>
<dbReference type="InterPro" id="IPR009875">
    <property type="entry name" value="PilZ_domain"/>
</dbReference>
<keyword evidence="1" id="KW-0973">c-di-GMP</keyword>
<evidence type="ECO:0000313" key="4">
    <source>
        <dbReference type="Proteomes" id="UP000616499"/>
    </source>
</evidence>